<dbReference type="RefSeq" id="WP_129754831.1">
    <property type="nucleotide sequence ID" value="NZ_JAFKAA010000001.1"/>
</dbReference>
<dbReference type="InterPro" id="IPR036390">
    <property type="entry name" value="WH_DNA-bd_sf"/>
</dbReference>
<proteinExistence type="predicted"/>
<gene>
    <name evidence="1" type="ORF">ELS20_01065</name>
</gene>
<sequence>MSDEQVTFEDLLIDEEEVSETLLTETLIDYIRIGDESGSIVPQEQFEDLTNNEKVTVVLLAQHALEGLDMTDEEWLTPTDIAKRSGVKKGSVYPAVRDLDDAGIVQNNDGSYRIPTHNLETAKQSIQQENDV</sequence>
<evidence type="ECO:0000313" key="2">
    <source>
        <dbReference type="Proteomes" id="UP000293535"/>
    </source>
</evidence>
<dbReference type="Gene3D" id="1.10.10.10">
    <property type="entry name" value="Winged helix-like DNA-binding domain superfamily/Winged helix DNA-binding domain"/>
    <property type="match status" value="1"/>
</dbReference>
<comment type="caution">
    <text evidence="1">The sequence shown here is derived from an EMBL/GenBank/DDBJ whole genome shotgun (WGS) entry which is preliminary data.</text>
</comment>
<name>A0A482TDI4_HALHI</name>
<dbReference type="InterPro" id="IPR036388">
    <property type="entry name" value="WH-like_DNA-bd_sf"/>
</dbReference>
<dbReference type="SUPFAM" id="SSF46785">
    <property type="entry name" value="Winged helix' DNA-binding domain"/>
    <property type="match status" value="1"/>
</dbReference>
<dbReference type="EMBL" id="RZIG01000001">
    <property type="protein sequence ID" value="RYJ15670.1"/>
    <property type="molecule type" value="Genomic_DNA"/>
</dbReference>
<accession>A0A482TDI4</accession>
<dbReference type="AlphaFoldDB" id="A0A482TDI4"/>
<evidence type="ECO:0008006" key="3">
    <source>
        <dbReference type="Google" id="ProtNLM"/>
    </source>
</evidence>
<organism evidence="1 2">
    <name type="scientific">Haloarcula hispanica</name>
    <dbReference type="NCBI Taxonomy" id="51589"/>
    <lineage>
        <taxon>Archaea</taxon>
        <taxon>Methanobacteriati</taxon>
        <taxon>Methanobacteriota</taxon>
        <taxon>Stenosarchaea group</taxon>
        <taxon>Halobacteria</taxon>
        <taxon>Halobacteriales</taxon>
        <taxon>Haloarculaceae</taxon>
        <taxon>Haloarcula</taxon>
    </lineage>
</organism>
<protein>
    <recommendedName>
        <fullName evidence="3">Transcription regulator TrmB N-terminal domain-containing protein</fullName>
    </recommendedName>
</protein>
<evidence type="ECO:0000313" key="1">
    <source>
        <dbReference type="EMBL" id="RYJ15670.1"/>
    </source>
</evidence>
<reference evidence="1 2" key="1">
    <citation type="submission" date="2018-12" db="EMBL/GenBank/DDBJ databases">
        <title>Draft genome sequence of Haloarcula hispinica strain 18.1, an halophilic archaeon isolated from Chott El Jerid of Southern Tunisia.</title>
        <authorList>
            <person name="Najjari A."/>
            <person name="Ben Dhia O."/>
            <person name="Ferjani R."/>
            <person name="Mahjoubi M."/>
            <person name="Sghaier H."/>
            <person name="Elshahed M."/>
            <person name="Ouzari H.I."/>
            <person name="Cherid A."/>
            <person name="Youssef N."/>
        </authorList>
    </citation>
    <scope>NUCLEOTIDE SEQUENCE [LARGE SCALE GENOMIC DNA]</scope>
    <source>
        <strain evidence="1 2">18.1</strain>
    </source>
</reference>
<dbReference type="Proteomes" id="UP000293535">
    <property type="component" value="Unassembled WGS sequence"/>
</dbReference>